<keyword evidence="3" id="KW-0175">Coiled coil</keyword>
<dbReference type="Pfam" id="PF25944">
    <property type="entry name" value="Beta-barrel_RND"/>
    <property type="match status" value="1"/>
</dbReference>
<dbReference type="EMBL" id="CP117451">
    <property type="protein sequence ID" value="WLG98853.1"/>
    <property type="molecule type" value="Genomic_DNA"/>
</dbReference>
<organism evidence="8 9">
    <name type="scientific">Pseudomonas beijingensis</name>
    <dbReference type="NCBI Taxonomy" id="2954101"/>
    <lineage>
        <taxon>Bacteria</taxon>
        <taxon>Pseudomonadati</taxon>
        <taxon>Pseudomonadota</taxon>
        <taxon>Gammaproteobacteria</taxon>
        <taxon>Pseudomonadales</taxon>
        <taxon>Pseudomonadaceae</taxon>
        <taxon>Pseudomonas</taxon>
    </lineage>
</organism>
<dbReference type="Gene3D" id="2.40.420.20">
    <property type="match status" value="1"/>
</dbReference>
<dbReference type="InterPro" id="IPR006143">
    <property type="entry name" value="RND_pump_MFP"/>
</dbReference>
<dbReference type="InterPro" id="IPR058625">
    <property type="entry name" value="MdtA-like_BSH"/>
</dbReference>
<sequence>MNPLKKHHLAVLTVAIAVIGGGSFLLNHGSQIHAEPTAPLPTVKYQQALQRAVSDSQDYTGRLEAVDVVDVRPKVPGTLLTVHFKAGQHVRQGDILFTIDPAPLETQVRQAQANLAVTQERKRLTELEQARGKRLMQSNSIARREFDVLDNAAREASASLKGAQAALAEAQLQLSYTQVRAPIAGRISRAEITAGNVVRAGGDATPLTRIVSDDKLYASFNVDEQSYLRIIAPSLQAGAQPVIKVGLANDNAFPYGAVIEAIDNQMDTRSGTVRVRARIDRVSPEMLPGLQARVRLQGGKPYNAVVVNDVVVGTDQDRKYVLIVNAQNKVERRFVELGVLQGKERVLSSGIEAGTRIIVDGAFRAPPGSEVNAVAADVQREPANASTGGRS</sequence>
<evidence type="ECO:0000256" key="2">
    <source>
        <dbReference type="ARBA" id="ARBA00009477"/>
    </source>
</evidence>
<comment type="subcellular location">
    <subcellularLocation>
        <location evidence="1">Cell inner membrane</location>
        <topology evidence="1">Lipid-anchor</topology>
    </subcellularLocation>
</comment>
<dbReference type="SUPFAM" id="SSF111369">
    <property type="entry name" value="HlyD-like secretion proteins"/>
    <property type="match status" value="1"/>
</dbReference>
<evidence type="ECO:0000256" key="1">
    <source>
        <dbReference type="ARBA" id="ARBA00004519"/>
    </source>
</evidence>
<feature type="domain" description="Multidrug resistance protein MdtA-like beta-barrel" evidence="6">
    <location>
        <begin position="220"/>
        <end position="298"/>
    </location>
</feature>
<evidence type="ECO:0000313" key="9">
    <source>
        <dbReference type="Proteomes" id="UP001224838"/>
    </source>
</evidence>
<feature type="domain" description="Multidrug resistance protein MdtA-like barrel-sandwich hybrid" evidence="5">
    <location>
        <begin position="68"/>
        <end position="204"/>
    </location>
</feature>
<feature type="domain" description="Multidrug resistance protein MdtA-like C-terminal permuted SH3" evidence="7">
    <location>
        <begin position="303"/>
        <end position="362"/>
    </location>
</feature>
<dbReference type="PANTHER" id="PTHR30158:SF10">
    <property type="entry name" value="CATION EFFLUX PUMP"/>
    <property type="match status" value="1"/>
</dbReference>
<dbReference type="Gene3D" id="2.40.50.100">
    <property type="match status" value="1"/>
</dbReference>
<dbReference type="Gene3D" id="1.10.287.470">
    <property type="entry name" value="Helix hairpin bin"/>
    <property type="match status" value="1"/>
</dbReference>
<reference evidence="8 9" key="1">
    <citation type="submission" date="2023-02" db="EMBL/GenBank/DDBJ databases">
        <title>Evolution of Hrp T3SS in non-pathogenic Pseudomonas fluorescens.</title>
        <authorList>
            <person name="Liao K."/>
            <person name="Wei H."/>
            <person name="Gu Y."/>
        </authorList>
    </citation>
    <scope>NUCLEOTIDE SEQUENCE [LARGE SCALE GENOMIC DNA]</scope>
    <source>
        <strain evidence="8 9">FP2034</strain>
    </source>
</reference>
<dbReference type="InterPro" id="IPR058626">
    <property type="entry name" value="MdtA-like_b-barrel"/>
</dbReference>
<protein>
    <submittedName>
        <fullName evidence="8">Efflux RND transporter periplasmic adaptor subunit</fullName>
    </submittedName>
</protein>
<evidence type="ECO:0000313" key="8">
    <source>
        <dbReference type="EMBL" id="WLG98853.1"/>
    </source>
</evidence>
<evidence type="ECO:0000256" key="3">
    <source>
        <dbReference type="ARBA" id="ARBA00023054"/>
    </source>
</evidence>
<dbReference type="Proteomes" id="UP001224838">
    <property type="component" value="Chromosome"/>
</dbReference>
<evidence type="ECO:0000259" key="5">
    <source>
        <dbReference type="Pfam" id="PF25917"/>
    </source>
</evidence>
<dbReference type="Pfam" id="PF25917">
    <property type="entry name" value="BSH_RND"/>
    <property type="match status" value="1"/>
</dbReference>
<dbReference type="Pfam" id="PF25876">
    <property type="entry name" value="HH_MFP_RND"/>
    <property type="match status" value="1"/>
</dbReference>
<name>A0ABY9F7P4_9PSED</name>
<proteinExistence type="inferred from homology"/>
<evidence type="ECO:0000259" key="6">
    <source>
        <dbReference type="Pfam" id="PF25944"/>
    </source>
</evidence>
<accession>A0ABY9F7P4</accession>
<dbReference type="NCBIfam" id="TIGR01730">
    <property type="entry name" value="RND_mfp"/>
    <property type="match status" value="1"/>
</dbReference>
<dbReference type="InterPro" id="IPR058624">
    <property type="entry name" value="MdtA-like_HH"/>
</dbReference>
<gene>
    <name evidence="8" type="ORF">PSH92_15815</name>
</gene>
<dbReference type="Gene3D" id="2.40.30.170">
    <property type="match status" value="1"/>
</dbReference>
<keyword evidence="9" id="KW-1185">Reference proteome</keyword>
<dbReference type="RefSeq" id="WP_305467273.1">
    <property type="nucleotide sequence ID" value="NZ_CP117451.1"/>
</dbReference>
<dbReference type="InterPro" id="IPR058627">
    <property type="entry name" value="MdtA-like_C"/>
</dbReference>
<feature type="domain" description="Multidrug resistance protein MdtA-like alpha-helical hairpin" evidence="4">
    <location>
        <begin position="108"/>
        <end position="177"/>
    </location>
</feature>
<comment type="similarity">
    <text evidence="2">Belongs to the membrane fusion protein (MFP) (TC 8.A.1) family.</text>
</comment>
<evidence type="ECO:0000259" key="4">
    <source>
        <dbReference type="Pfam" id="PF25876"/>
    </source>
</evidence>
<dbReference type="PANTHER" id="PTHR30158">
    <property type="entry name" value="ACRA/E-RELATED COMPONENT OF DRUG EFFLUX TRANSPORTER"/>
    <property type="match status" value="1"/>
</dbReference>
<evidence type="ECO:0000259" key="7">
    <source>
        <dbReference type="Pfam" id="PF25967"/>
    </source>
</evidence>
<dbReference type="Pfam" id="PF25967">
    <property type="entry name" value="RND-MFP_C"/>
    <property type="match status" value="1"/>
</dbReference>